<dbReference type="SUPFAM" id="SSF56327">
    <property type="entry name" value="LDH C-terminal domain-like"/>
    <property type="match status" value="1"/>
</dbReference>
<dbReference type="Gene3D" id="3.90.110.10">
    <property type="entry name" value="Lactate dehydrogenase/glycoside hydrolase, family 4, C-terminal"/>
    <property type="match status" value="1"/>
</dbReference>
<keyword evidence="6 7" id="KW-0326">Glycosidase</keyword>
<feature type="domain" description="Glycosyl hydrolase family 4 C-terminal" evidence="8">
    <location>
        <begin position="192"/>
        <end position="406"/>
    </location>
</feature>
<evidence type="ECO:0000256" key="1">
    <source>
        <dbReference type="ARBA" id="ARBA00010141"/>
    </source>
</evidence>
<evidence type="ECO:0000256" key="6">
    <source>
        <dbReference type="ARBA" id="ARBA00023295"/>
    </source>
</evidence>
<dbReference type="EC" id="3.2.1.86" evidence="9"/>
<evidence type="ECO:0000313" key="9">
    <source>
        <dbReference type="EMBL" id="MDQ0175578.1"/>
    </source>
</evidence>
<evidence type="ECO:0000256" key="3">
    <source>
        <dbReference type="ARBA" id="ARBA00022801"/>
    </source>
</evidence>
<sequence>MKVAVIGGGSSYTPELIEGFILRAGQMKVDEIALVDIAAGKTKLKIIGELAKRMLKKKGLSTKVTITFDRVAAITDADFVLTQFRVGGLDARANDERIPLKYRVIGQETTGPGGFAKALRTIPVMLEICREMEAYAPDAWLINFTNPAGMVTEAVHQFTNVKAIGLCNVPINMQQMTADILEVKREEVNMRFAGLNHLVYGTSVHVKGKDQLDVLIKRIAAGKNMNMKNIYDAPWEETFLQALRALPCPYHRYYYMMDDMLEEELKTSREKGTRAEQVKKIEQALFMTYRDPALDIKPLELADRGGSLYSEAAVSLIASIVNNDHAIHTVNVPNNGTITQLPDDVVVEVTCMVNREGPQPLQIGKLPTACIGLIQQVKAFEQLTIEAAVKGDTQKAYLALVANPFVPSSKVAKALLEELLEINRPYLPQFELKKQASSV</sequence>
<dbReference type="InterPro" id="IPR022616">
    <property type="entry name" value="Glyco_hydro_4_C"/>
</dbReference>
<proteinExistence type="inferred from homology"/>
<dbReference type="PROSITE" id="PS01324">
    <property type="entry name" value="GLYCOSYL_HYDROL_F4"/>
    <property type="match status" value="1"/>
</dbReference>
<dbReference type="Pfam" id="PF02056">
    <property type="entry name" value="Glyco_hydro_4"/>
    <property type="match status" value="1"/>
</dbReference>
<accession>A0ABT9WR10</accession>
<evidence type="ECO:0000313" key="10">
    <source>
        <dbReference type="Proteomes" id="UP001223586"/>
    </source>
</evidence>
<dbReference type="CDD" id="cd05296">
    <property type="entry name" value="GH4_P_beta_glucosidase"/>
    <property type="match status" value="1"/>
</dbReference>
<dbReference type="InterPro" id="IPR015955">
    <property type="entry name" value="Lactate_DH/Glyco_Ohase_4_C"/>
</dbReference>
<evidence type="ECO:0000256" key="5">
    <source>
        <dbReference type="ARBA" id="ARBA00023211"/>
    </source>
</evidence>
<protein>
    <submittedName>
        <fullName evidence="9">6-phospho-beta-glucosidase</fullName>
        <ecNumber evidence="9">3.2.1.86</ecNumber>
    </submittedName>
</protein>
<comment type="cofactor">
    <cofactor evidence="7">
        <name>NAD(+)</name>
        <dbReference type="ChEBI" id="CHEBI:57540"/>
    </cofactor>
    <text evidence="7">Binds 1 NAD(+) per subunit.</text>
</comment>
<evidence type="ECO:0000256" key="2">
    <source>
        <dbReference type="ARBA" id="ARBA00022723"/>
    </source>
</evidence>
<dbReference type="GO" id="GO:0008706">
    <property type="term" value="F:6-phospho-beta-glucosidase activity"/>
    <property type="evidence" value="ECO:0007669"/>
    <property type="project" value="UniProtKB-EC"/>
</dbReference>
<organism evidence="9 10">
    <name type="scientific">Bacillus chungangensis</name>
    <dbReference type="NCBI Taxonomy" id="587633"/>
    <lineage>
        <taxon>Bacteria</taxon>
        <taxon>Bacillati</taxon>
        <taxon>Bacillota</taxon>
        <taxon>Bacilli</taxon>
        <taxon>Bacillales</taxon>
        <taxon>Bacillaceae</taxon>
        <taxon>Bacillus</taxon>
    </lineage>
</organism>
<dbReference type="InterPro" id="IPR036291">
    <property type="entry name" value="NAD(P)-bd_dom_sf"/>
</dbReference>
<keyword evidence="5" id="KW-0464">Manganese</keyword>
<evidence type="ECO:0000256" key="7">
    <source>
        <dbReference type="RuleBase" id="RU361152"/>
    </source>
</evidence>
<dbReference type="Pfam" id="PF11975">
    <property type="entry name" value="Glyco_hydro_4C"/>
    <property type="match status" value="1"/>
</dbReference>
<dbReference type="Proteomes" id="UP001223586">
    <property type="component" value="Unassembled WGS sequence"/>
</dbReference>
<name>A0ABT9WR10_9BACI</name>
<keyword evidence="10" id="KW-1185">Reference proteome</keyword>
<dbReference type="InterPro" id="IPR001088">
    <property type="entry name" value="Glyco_hydro_4"/>
</dbReference>
<evidence type="ECO:0000256" key="4">
    <source>
        <dbReference type="ARBA" id="ARBA00023027"/>
    </source>
</evidence>
<dbReference type="EMBL" id="JAUSTT010000007">
    <property type="protein sequence ID" value="MDQ0175578.1"/>
    <property type="molecule type" value="Genomic_DNA"/>
</dbReference>
<dbReference type="InterPro" id="IPR019802">
    <property type="entry name" value="GlycHydrolase_4_CS"/>
</dbReference>
<dbReference type="PANTHER" id="PTHR32092">
    <property type="entry name" value="6-PHOSPHO-BETA-GLUCOSIDASE-RELATED"/>
    <property type="match status" value="1"/>
</dbReference>
<keyword evidence="3 7" id="KW-0378">Hydrolase</keyword>
<dbReference type="Gene3D" id="3.40.50.720">
    <property type="entry name" value="NAD(P)-binding Rossmann-like Domain"/>
    <property type="match status" value="1"/>
</dbReference>
<gene>
    <name evidence="9" type="ORF">J2S08_001412</name>
</gene>
<keyword evidence="2" id="KW-0479">Metal-binding</keyword>
<dbReference type="PRINTS" id="PR00732">
    <property type="entry name" value="GLHYDRLASE4"/>
</dbReference>
<comment type="similarity">
    <text evidence="1 7">Belongs to the glycosyl hydrolase 4 family.</text>
</comment>
<reference evidence="9 10" key="1">
    <citation type="submission" date="2023-07" db="EMBL/GenBank/DDBJ databases">
        <title>Genomic Encyclopedia of Type Strains, Phase IV (KMG-IV): sequencing the most valuable type-strain genomes for metagenomic binning, comparative biology and taxonomic classification.</title>
        <authorList>
            <person name="Goeker M."/>
        </authorList>
    </citation>
    <scope>NUCLEOTIDE SEQUENCE [LARGE SCALE GENOMIC DNA]</scope>
    <source>
        <strain evidence="9 10">DSM 23837</strain>
    </source>
</reference>
<keyword evidence="4 7" id="KW-0520">NAD</keyword>
<comment type="caution">
    <text evidence="9">The sequence shown here is derived from an EMBL/GenBank/DDBJ whole genome shotgun (WGS) entry which is preliminary data.</text>
</comment>
<evidence type="ECO:0000259" key="8">
    <source>
        <dbReference type="Pfam" id="PF11975"/>
    </source>
</evidence>
<dbReference type="SUPFAM" id="SSF51735">
    <property type="entry name" value="NAD(P)-binding Rossmann-fold domains"/>
    <property type="match status" value="1"/>
</dbReference>
<dbReference type="PANTHER" id="PTHR32092:SF5">
    <property type="entry name" value="6-PHOSPHO-BETA-GLUCOSIDASE"/>
    <property type="match status" value="1"/>
</dbReference>